<feature type="domain" description="UspA" evidence="2">
    <location>
        <begin position="230"/>
        <end position="375"/>
    </location>
</feature>
<dbReference type="Proteomes" id="UP000818624">
    <property type="component" value="Chromosome 5"/>
</dbReference>
<dbReference type="Pfam" id="PF00582">
    <property type="entry name" value="Usp"/>
    <property type="match status" value="1"/>
</dbReference>
<organism evidence="3 4">
    <name type="scientific">Malassezia furfur</name>
    <name type="common">Pityriasis versicolor infection agent</name>
    <name type="synonym">Pityrosporum furfur</name>
    <dbReference type="NCBI Taxonomy" id="55194"/>
    <lineage>
        <taxon>Eukaryota</taxon>
        <taxon>Fungi</taxon>
        <taxon>Dikarya</taxon>
        <taxon>Basidiomycota</taxon>
        <taxon>Ustilaginomycotina</taxon>
        <taxon>Malasseziomycetes</taxon>
        <taxon>Malasseziales</taxon>
        <taxon>Malasseziaceae</taxon>
        <taxon>Malassezia</taxon>
    </lineage>
</organism>
<sequence length="513" mass="56821">MSFLHGHASYDADDENTHRRGSRLLGSLSKFGRRRSSLSLRRHESRDEEPAGGADAAERAGAERSGAADGRASSPGTDTEREEEADDAASTYSTDDESVVFTDDGGDDDDEAADEDFDVDTLKNTLYNAHSLGCYASDGYDRSAMTNYEDEDLLDPAADEFQTAPNIVFSRNEKELESQRNLYVASDLPVSPPGRPKLATKGPLFARNRCTVMMEYGDYRAAAQQTARPKRYVVASDGSEGSQYAINWAMGTVLRDGDETLIVSVMETETKLDFPDDHHLFELNRSAARQRMRQDMAVLLAHQAFVLLQRTQLAVRVSCQAVHARNARHMLLSLIDFYSPTMVIVGSRGIETIRGVLGSMSHYLVQKSSVPVMVAHNKLQLPRLPRGKADVVNNVRMRHMRLDQASTEKQSNATEHDHDDDDDDVKNTLTEEQVAERNAEREAERKSKESERMNRLNRKSLERRKDTASSSSSSSSSARPSETTPAPDPTTGLAPAIEKLTTDGTQTTLHFAQ</sequence>
<gene>
    <name evidence="3" type="ORF">GLX27_004085</name>
</gene>
<feature type="region of interest" description="Disordered" evidence="1">
    <location>
        <begin position="1"/>
        <end position="114"/>
    </location>
</feature>
<dbReference type="PANTHER" id="PTHR46100">
    <property type="entry name" value="IMP2'P"/>
    <property type="match status" value="1"/>
</dbReference>
<dbReference type="Gene3D" id="3.40.50.12370">
    <property type="match status" value="1"/>
</dbReference>
<evidence type="ECO:0000313" key="3">
    <source>
        <dbReference type="EMBL" id="WFD49405.1"/>
    </source>
</evidence>
<keyword evidence="4" id="KW-1185">Reference proteome</keyword>
<evidence type="ECO:0000256" key="1">
    <source>
        <dbReference type="SAM" id="MobiDB-lite"/>
    </source>
</evidence>
<reference evidence="3 4" key="1">
    <citation type="journal article" date="2020" name="Elife">
        <title>Loss of centromere function drives karyotype evolution in closely related Malassezia species.</title>
        <authorList>
            <person name="Sankaranarayanan S.R."/>
            <person name="Ianiri G."/>
            <person name="Coelho M.A."/>
            <person name="Reza M.H."/>
            <person name="Thimmappa B.C."/>
            <person name="Ganguly P."/>
            <person name="Vadnala R.N."/>
            <person name="Sun S."/>
            <person name="Siddharthan R."/>
            <person name="Tellgren-Roth C."/>
            <person name="Dawson T.L."/>
            <person name="Heitman J."/>
            <person name="Sanyal K."/>
        </authorList>
    </citation>
    <scope>NUCLEOTIDE SEQUENCE [LARGE SCALE GENOMIC DNA]</scope>
    <source>
        <strain evidence="3">CBS14141</strain>
    </source>
</reference>
<feature type="compositionally biased region" description="Polar residues" evidence="1">
    <location>
        <begin position="404"/>
        <end position="413"/>
    </location>
</feature>
<feature type="region of interest" description="Disordered" evidence="1">
    <location>
        <begin position="401"/>
        <end position="513"/>
    </location>
</feature>
<feature type="compositionally biased region" description="Basic and acidic residues" evidence="1">
    <location>
        <begin position="434"/>
        <end position="467"/>
    </location>
</feature>
<dbReference type="SUPFAM" id="SSF52402">
    <property type="entry name" value="Adenine nucleotide alpha hydrolases-like"/>
    <property type="match status" value="1"/>
</dbReference>
<feature type="compositionally biased region" description="Polar residues" evidence="1">
    <location>
        <begin position="502"/>
        <end position="513"/>
    </location>
</feature>
<feature type="compositionally biased region" description="Low complexity" evidence="1">
    <location>
        <begin position="63"/>
        <end position="77"/>
    </location>
</feature>
<evidence type="ECO:0000259" key="2">
    <source>
        <dbReference type="Pfam" id="PF00582"/>
    </source>
</evidence>
<dbReference type="InterPro" id="IPR006015">
    <property type="entry name" value="Universal_stress_UspA"/>
</dbReference>
<dbReference type="PRINTS" id="PR01438">
    <property type="entry name" value="UNVRSLSTRESS"/>
</dbReference>
<evidence type="ECO:0000313" key="4">
    <source>
        <dbReference type="Proteomes" id="UP000818624"/>
    </source>
</evidence>
<dbReference type="CDD" id="cd23659">
    <property type="entry name" value="USP_At3g01520-like"/>
    <property type="match status" value="1"/>
</dbReference>
<dbReference type="PANTHER" id="PTHR46100:SF4">
    <property type="entry name" value="USPA DOMAIN-CONTAINING PROTEIN"/>
    <property type="match status" value="1"/>
</dbReference>
<feature type="compositionally biased region" description="Acidic residues" evidence="1">
    <location>
        <begin position="94"/>
        <end position="114"/>
    </location>
</feature>
<proteinExistence type="predicted"/>
<accession>A0ABY8EV05</accession>
<dbReference type="EMBL" id="CP046238">
    <property type="protein sequence ID" value="WFD49405.1"/>
    <property type="molecule type" value="Genomic_DNA"/>
</dbReference>
<protein>
    <recommendedName>
        <fullName evidence="2">UspA domain-containing protein</fullName>
    </recommendedName>
</protein>
<dbReference type="InterPro" id="IPR006016">
    <property type="entry name" value="UspA"/>
</dbReference>
<name>A0ABY8EV05_MALFU</name>